<proteinExistence type="inferred from homology"/>
<feature type="transmembrane region" description="Helical" evidence="7">
    <location>
        <begin position="347"/>
        <end position="368"/>
    </location>
</feature>
<comment type="similarity">
    <text evidence="2">Belongs to the ABC-4 integral membrane protein family. LolC/E subfamily.</text>
</comment>
<sequence length="473" mass="49883">MTRYIWKIFASDAKSWIPTIFVVAIVTALIGACINQFIWTNSSPFQVAAANAKLDPSEFSMVSVTIYILIAVVAVFTLTVIGAATVDRTRQTFSQWRLAGASPRQVRGGLWLLLGLSSVIGAVPGAVLGAFLSTEAVPLFNEMAAESFPDGTGNFSAPPFSPSAVATILSFLIGVVTCVAGAVVPARRASKVKPVEAIRGVAAVTGRHRVLRWIVGLIMLLIAVFLAFSSSLMPQNTDIGVEAGNMVNSAIMAGLVAAFGALLLGSEIISIVLGSIRMLLRPIPGTAIAQVAVKQANARATFNANMIAPLGAAVGLSVVMFTTLRSYQRTMAAEGFALTNPNYTDTALMTGLFCLAALLTSIAVICLSGRDSVLEQGALRTAGLTPHQVLALLVWQTFQLTVSTIIIALIPVLTTSAVLVARSTLIAGTSMLSIPLLHFIAAAFVCWLALFLVQWVQLAPWLCRSPAVSLRRA</sequence>
<evidence type="ECO:0000313" key="10">
    <source>
        <dbReference type="Proteomes" id="UP000005714"/>
    </source>
</evidence>
<feature type="transmembrane region" description="Helical" evidence="7">
    <location>
        <begin position="434"/>
        <end position="456"/>
    </location>
</feature>
<evidence type="ECO:0000259" key="8">
    <source>
        <dbReference type="Pfam" id="PF02687"/>
    </source>
</evidence>
<keyword evidence="3" id="KW-1003">Cell membrane</keyword>
<feature type="transmembrane region" description="Helical" evidence="7">
    <location>
        <begin position="59"/>
        <end position="87"/>
    </location>
</feature>
<dbReference type="Proteomes" id="UP000005714">
    <property type="component" value="Unassembled WGS sequence"/>
</dbReference>
<feature type="transmembrane region" description="Helical" evidence="7">
    <location>
        <begin position="307"/>
        <end position="327"/>
    </location>
</feature>
<dbReference type="STRING" id="585530.HMPREF0183_0893"/>
<feature type="transmembrane region" description="Helical" evidence="7">
    <location>
        <begin position="389"/>
        <end position="414"/>
    </location>
</feature>
<accession>D4YLT3</accession>
<feature type="transmembrane region" description="Helical" evidence="7">
    <location>
        <begin position="164"/>
        <end position="184"/>
    </location>
</feature>
<keyword evidence="4 7" id="KW-0812">Transmembrane</keyword>
<dbReference type="InterPro" id="IPR003838">
    <property type="entry name" value="ABC3_permease_C"/>
</dbReference>
<dbReference type="EMBL" id="ADNU01000023">
    <property type="protein sequence ID" value="EFG47816.1"/>
    <property type="molecule type" value="Genomic_DNA"/>
</dbReference>
<dbReference type="InterPro" id="IPR051447">
    <property type="entry name" value="Lipoprotein-release_system"/>
</dbReference>
<evidence type="ECO:0000256" key="6">
    <source>
        <dbReference type="ARBA" id="ARBA00023136"/>
    </source>
</evidence>
<comment type="caution">
    <text evidence="9">The sequence shown here is derived from an EMBL/GenBank/DDBJ whole genome shotgun (WGS) entry which is preliminary data.</text>
</comment>
<feature type="transmembrane region" description="Helical" evidence="7">
    <location>
        <begin position="20"/>
        <end position="39"/>
    </location>
</feature>
<comment type="subcellular location">
    <subcellularLocation>
        <location evidence="1">Cell membrane</location>
        <topology evidence="1">Multi-pass membrane protein</topology>
    </subcellularLocation>
</comment>
<name>D4YLT3_9MICO</name>
<feature type="transmembrane region" description="Helical" evidence="7">
    <location>
        <begin position="250"/>
        <end position="273"/>
    </location>
</feature>
<dbReference type="AlphaFoldDB" id="D4YLT3"/>
<evidence type="ECO:0000256" key="4">
    <source>
        <dbReference type="ARBA" id="ARBA00022692"/>
    </source>
</evidence>
<dbReference type="GO" id="GO:0044874">
    <property type="term" value="P:lipoprotein localization to outer membrane"/>
    <property type="evidence" value="ECO:0007669"/>
    <property type="project" value="TreeGrafter"/>
</dbReference>
<dbReference type="PANTHER" id="PTHR30489">
    <property type="entry name" value="LIPOPROTEIN-RELEASING SYSTEM TRANSMEMBRANE PROTEIN LOLE"/>
    <property type="match status" value="1"/>
</dbReference>
<feature type="domain" description="ABC3 transporter permease C-terminal" evidence="8">
    <location>
        <begin position="65"/>
        <end position="194"/>
    </location>
</feature>
<evidence type="ECO:0000313" key="9">
    <source>
        <dbReference type="EMBL" id="EFG47816.1"/>
    </source>
</evidence>
<evidence type="ECO:0000256" key="3">
    <source>
        <dbReference type="ARBA" id="ARBA00022475"/>
    </source>
</evidence>
<keyword evidence="5 7" id="KW-1133">Transmembrane helix</keyword>
<keyword evidence="10" id="KW-1185">Reference proteome</keyword>
<feature type="transmembrane region" description="Helical" evidence="7">
    <location>
        <begin position="108"/>
        <end position="132"/>
    </location>
</feature>
<dbReference type="eggNOG" id="COG0577">
    <property type="taxonomic scope" value="Bacteria"/>
</dbReference>
<organism evidence="9 10">
    <name type="scientific">Brevibacterium mcbrellneri ATCC 49030</name>
    <dbReference type="NCBI Taxonomy" id="585530"/>
    <lineage>
        <taxon>Bacteria</taxon>
        <taxon>Bacillati</taxon>
        <taxon>Actinomycetota</taxon>
        <taxon>Actinomycetes</taxon>
        <taxon>Micrococcales</taxon>
        <taxon>Brevibacteriaceae</taxon>
        <taxon>Brevibacterium</taxon>
    </lineage>
</organism>
<protein>
    <submittedName>
        <fullName evidence="9">Putative ATP synthase F0, A subunit</fullName>
    </submittedName>
</protein>
<evidence type="ECO:0000256" key="5">
    <source>
        <dbReference type="ARBA" id="ARBA00022989"/>
    </source>
</evidence>
<dbReference type="RefSeq" id="WP_005883177.1">
    <property type="nucleotide sequence ID" value="NZ_ADNU01000023.1"/>
</dbReference>
<evidence type="ECO:0000256" key="1">
    <source>
        <dbReference type="ARBA" id="ARBA00004651"/>
    </source>
</evidence>
<gene>
    <name evidence="9" type="ORF">HMPREF0183_0893</name>
</gene>
<evidence type="ECO:0000256" key="2">
    <source>
        <dbReference type="ARBA" id="ARBA00005236"/>
    </source>
</evidence>
<dbReference type="Pfam" id="PF02687">
    <property type="entry name" value="FtsX"/>
    <property type="match status" value="1"/>
</dbReference>
<keyword evidence="6 7" id="KW-0472">Membrane</keyword>
<dbReference type="GO" id="GO:0098797">
    <property type="term" value="C:plasma membrane protein complex"/>
    <property type="evidence" value="ECO:0007669"/>
    <property type="project" value="TreeGrafter"/>
</dbReference>
<dbReference type="PROSITE" id="PS51257">
    <property type="entry name" value="PROKAR_LIPOPROTEIN"/>
    <property type="match status" value="1"/>
</dbReference>
<evidence type="ECO:0000256" key="7">
    <source>
        <dbReference type="SAM" id="Phobius"/>
    </source>
</evidence>
<dbReference type="PANTHER" id="PTHR30489:SF0">
    <property type="entry name" value="LIPOPROTEIN-RELEASING SYSTEM TRANSMEMBRANE PROTEIN LOLE"/>
    <property type="match status" value="1"/>
</dbReference>
<reference evidence="9 10" key="1">
    <citation type="submission" date="2010-04" db="EMBL/GenBank/DDBJ databases">
        <authorList>
            <person name="Qin X."/>
            <person name="Bachman B."/>
            <person name="Battles P."/>
            <person name="Bell A."/>
            <person name="Bess C."/>
            <person name="Bickham C."/>
            <person name="Chaboub L."/>
            <person name="Chen D."/>
            <person name="Coyle M."/>
            <person name="Deiros D.R."/>
            <person name="Dinh H."/>
            <person name="Forbes L."/>
            <person name="Fowler G."/>
            <person name="Francisco L."/>
            <person name="Fu Q."/>
            <person name="Gubbala S."/>
            <person name="Hale W."/>
            <person name="Han Y."/>
            <person name="Hemphill L."/>
            <person name="Highlander S.K."/>
            <person name="Hirani K."/>
            <person name="Hogues M."/>
            <person name="Jackson L."/>
            <person name="Jakkamsetti A."/>
            <person name="Javaid M."/>
            <person name="Jiang H."/>
            <person name="Korchina V."/>
            <person name="Kovar C."/>
            <person name="Lara F."/>
            <person name="Lee S."/>
            <person name="Mata R."/>
            <person name="Mathew T."/>
            <person name="Moen C."/>
            <person name="Morales K."/>
            <person name="Munidasa M."/>
            <person name="Nazareth L."/>
            <person name="Ngo R."/>
            <person name="Nguyen L."/>
            <person name="Okwuonu G."/>
            <person name="Ongeri F."/>
            <person name="Patil S."/>
            <person name="Petrosino J."/>
            <person name="Pham C."/>
            <person name="Pham P."/>
            <person name="Pu L.-L."/>
            <person name="Puazo M."/>
            <person name="Raj R."/>
            <person name="Reid J."/>
            <person name="Rouhana J."/>
            <person name="Saada N."/>
            <person name="Shang Y."/>
            <person name="Simmons D."/>
            <person name="Thornton R."/>
            <person name="Warren J."/>
            <person name="Weissenberger G."/>
            <person name="Zhang J."/>
            <person name="Zhang L."/>
            <person name="Zhou C."/>
            <person name="Zhu D."/>
            <person name="Muzny D."/>
            <person name="Worley K."/>
            <person name="Gibbs R."/>
        </authorList>
    </citation>
    <scope>NUCLEOTIDE SEQUENCE [LARGE SCALE GENOMIC DNA]</scope>
    <source>
        <strain evidence="9 10">ATCC 49030</strain>
    </source>
</reference>
<feature type="transmembrane region" description="Helical" evidence="7">
    <location>
        <begin position="210"/>
        <end position="230"/>
    </location>
</feature>